<reference evidence="2 3" key="1">
    <citation type="submission" date="2019-04" db="EMBL/GenBank/DDBJ databases">
        <title>Phreatobacter aquaticus sp. nov.</title>
        <authorList>
            <person name="Choi A."/>
        </authorList>
    </citation>
    <scope>NUCLEOTIDE SEQUENCE [LARGE SCALE GENOMIC DNA]</scope>
    <source>
        <strain evidence="2 3">KCTC 52518</strain>
    </source>
</reference>
<dbReference type="AlphaFoldDB" id="A0A4D7B714"/>
<name>A0A4D7B714_9HYPH</name>
<organism evidence="2 3">
    <name type="scientific">Phreatobacter stygius</name>
    <dbReference type="NCBI Taxonomy" id="1940610"/>
    <lineage>
        <taxon>Bacteria</taxon>
        <taxon>Pseudomonadati</taxon>
        <taxon>Pseudomonadota</taxon>
        <taxon>Alphaproteobacteria</taxon>
        <taxon>Hyphomicrobiales</taxon>
        <taxon>Phreatobacteraceae</taxon>
        <taxon>Phreatobacter</taxon>
    </lineage>
</organism>
<sequence>MRLFLVLASAAALAACTTASDGPVASSAPARVEAAPVTPVTASALPPVGATAAAPVATTSMSGTMAMRRAPGARESAGLSNVSQVSRGGATSGTALGGTIVSGQTASAIPSVIDRNRTLPARRSATPTDPLGPGTAPPIVAPELRDTTGNTLRNRQRVEF</sequence>
<keyword evidence="3" id="KW-1185">Reference proteome</keyword>
<feature type="region of interest" description="Disordered" evidence="1">
    <location>
        <begin position="115"/>
        <end position="160"/>
    </location>
</feature>
<dbReference type="EMBL" id="CP039690">
    <property type="protein sequence ID" value="QCI68751.1"/>
    <property type="molecule type" value="Genomic_DNA"/>
</dbReference>
<feature type="region of interest" description="Disordered" evidence="1">
    <location>
        <begin position="63"/>
        <end position="86"/>
    </location>
</feature>
<dbReference type="Proteomes" id="UP000298781">
    <property type="component" value="Chromosome"/>
</dbReference>
<dbReference type="RefSeq" id="WP_136964166.1">
    <property type="nucleotide sequence ID" value="NZ_CP039690.1"/>
</dbReference>
<proteinExistence type="predicted"/>
<evidence type="ECO:0008006" key="4">
    <source>
        <dbReference type="Google" id="ProtNLM"/>
    </source>
</evidence>
<protein>
    <recommendedName>
        <fullName evidence="4">DUF3035 domain-containing protein</fullName>
    </recommendedName>
</protein>
<dbReference type="KEGG" id="pstg:E8M01_33685"/>
<evidence type="ECO:0000256" key="1">
    <source>
        <dbReference type="SAM" id="MobiDB-lite"/>
    </source>
</evidence>
<dbReference type="PROSITE" id="PS51257">
    <property type="entry name" value="PROKAR_LIPOPROTEIN"/>
    <property type="match status" value="1"/>
</dbReference>
<evidence type="ECO:0000313" key="2">
    <source>
        <dbReference type="EMBL" id="QCI68751.1"/>
    </source>
</evidence>
<dbReference type="OrthoDB" id="8481374at2"/>
<accession>A0A4D7B714</accession>
<evidence type="ECO:0000313" key="3">
    <source>
        <dbReference type="Proteomes" id="UP000298781"/>
    </source>
</evidence>
<gene>
    <name evidence="2" type="ORF">E8M01_33685</name>
</gene>